<dbReference type="AlphaFoldDB" id="A0A0G2IXI3"/>
<dbReference type="OrthoDB" id="3530768at2759"/>
<evidence type="ECO:0000313" key="2">
    <source>
        <dbReference type="Proteomes" id="UP000034164"/>
    </source>
</evidence>
<gene>
    <name evidence="1" type="ORF">EMCG_05469</name>
</gene>
<reference evidence="2" key="1">
    <citation type="journal article" date="2015" name="PLoS Genet.">
        <title>The dynamic genome and transcriptome of the human fungal pathogen Blastomyces and close relative Emmonsia.</title>
        <authorList>
            <person name="Munoz J.F."/>
            <person name="Gauthier G.M."/>
            <person name="Desjardins C.A."/>
            <person name="Gallo J.E."/>
            <person name="Holder J."/>
            <person name="Sullivan T.D."/>
            <person name="Marty A.J."/>
            <person name="Carmen J.C."/>
            <person name="Chen Z."/>
            <person name="Ding L."/>
            <person name="Gujja S."/>
            <person name="Magrini V."/>
            <person name="Misas E."/>
            <person name="Mitreva M."/>
            <person name="Priest M."/>
            <person name="Saif S."/>
            <person name="Whiston E.A."/>
            <person name="Young S."/>
            <person name="Zeng Q."/>
            <person name="Goldman W.E."/>
            <person name="Mardis E.R."/>
            <person name="Taylor J.W."/>
            <person name="McEwen J.G."/>
            <person name="Clay O.K."/>
            <person name="Klein B.S."/>
            <person name="Cuomo C.A."/>
        </authorList>
    </citation>
    <scope>NUCLEOTIDE SEQUENCE [LARGE SCALE GENOMIC DNA]</scope>
    <source>
        <strain evidence="2">UAMH 3008</strain>
    </source>
</reference>
<proteinExistence type="predicted"/>
<evidence type="ECO:0000313" key="1">
    <source>
        <dbReference type="EMBL" id="KKZ59070.1"/>
    </source>
</evidence>
<protein>
    <submittedName>
        <fullName evidence="1">Uncharacterized protein</fullName>
    </submittedName>
</protein>
<sequence>MPSGDLILMAAADSSWMREWGDKAQIKREMYAVLVKNAPMAGWDSPERTIESIYKQNSTLCCKTLIHKVDKITVRQQKPQGSIIINVTAPHGQHTDKVMNTAQLRSSTEMPESPSEATVGEQ</sequence>
<name>A0A0G2IXI3_9EURO</name>
<dbReference type="Proteomes" id="UP000034164">
    <property type="component" value="Unassembled WGS sequence"/>
</dbReference>
<accession>A0A0G2IXI3</accession>
<organism evidence="1 2">
    <name type="scientific">[Emmonsia] crescens</name>
    <dbReference type="NCBI Taxonomy" id="73230"/>
    <lineage>
        <taxon>Eukaryota</taxon>
        <taxon>Fungi</taxon>
        <taxon>Dikarya</taxon>
        <taxon>Ascomycota</taxon>
        <taxon>Pezizomycotina</taxon>
        <taxon>Eurotiomycetes</taxon>
        <taxon>Eurotiomycetidae</taxon>
        <taxon>Onygenales</taxon>
        <taxon>Ajellomycetaceae</taxon>
        <taxon>Emergomyces</taxon>
    </lineage>
</organism>
<dbReference type="VEuPathDB" id="FungiDB:EMCG_05469"/>
<comment type="caution">
    <text evidence="1">The sequence shown here is derived from an EMBL/GenBank/DDBJ whole genome shotgun (WGS) entry which is preliminary data.</text>
</comment>
<dbReference type="EMBL" id="LCZI01001690">
    <property type="protein sequence ID" value="KKZ59070.1"/>
    <property type="molecule type" value="Genomic_DNA"/>
</dbReference>